<gene>
    <name evidence="2" type="ORF">DAT39_020830</name>
</gene>
<dbReference type="InterPro" id="IPR013783">
    <property type="entry name" value="Ig-like_fold"/>
</dbReference>
<accession>A0A8J4WR35</accession>
<proteinExistence type="predicted"/>
<feature type="non-terminal residue" evidence="2">
    <location>
        <position position="213"/>
    </location>
</feature>
<organism evidence="2 3">
    <name type="scientific">Clarias magur</name>
    <name type="common">Asian catfish</name>
    <name type="synonym">Macropteronotus magur</name>
    <dbReference type="NCBI Taxonomy" id="1594786"/>
    <lineage>
        <taxon>Eukaryota</taxon>
        <taxon>Metazoa</taxon>
        <taxon>Chordata</taxon>
        <taxon>Craniata</taxon>
        <taxon>Vertebrata</taxon>
        <taxon>Euteleostomi</taxon>
        <taxon>Actinopterygii</taxon>
        <taxon>Neopterygii</taxon>
        <taxon>Teleostei</taxon>
        <taxon>Ostariophysi</taxon>
        <taxon>Siluriformes</taxon>
        <taxon>Clariidae</taxon>
        <taxon>Clarias</taxon>
    </lineage>
</organism>
<dbReference type="InterPro" id="IPR036179">
    <property type="entry name" value="Ig-like_dom_sf"/>
</dbReference>
<dbReference type="SUPFAM" id="SSF48726">
    <property type="entry name" value="Immunoglobulin"/>
    <property type="match status" value="1"/>
</dbReference>
<dbReference type="EMBL" id="QNUK01000807">
    <property type="protein sequence ID" value="KAF5889469.1"/>
    <property type="molecule type" value="Genomic_DNA"/>
</dbReference>
<keyword evidence="3" id="KW-1185">Reference proteome</keyword>
<evidence type="ECO:0000256" key="1">
    <source>
        <dbReference type="SAM" id="SignalP"/>
    </source>
</evidence>
<reference evidence="2" key="1">
    <citation type="submission" date="2020-07" db="EMBL/GenBank/DDBJ databases">
        <title>Clarias magur genome sequencing, assembly and annotation.</title>
        <authorList>
            <person name="Kushwaha B."/>
            <person name="Kumar R."/>
            <person name="Das P."/>
            <person name="Joshi C.G."/>
            <person name="Kumar D."/>
            <person name="Nagpure N.S."/>
            <person name="Pandey M."/>
            <person name="Agarwal S."/>
            <person name="Srivastava S."/>
            <person name="Singh M."/>
            <person name="Sahoo L."/>
            <person name="Jayasankar P."/>
            <person name="Meher P.K."/>
            <person name="Koringa P.G."/>
            <person name="Iquebal M.A."/>
            <person name="Das S.P."/>
            <person name="Bit A."/>
            <person name="Patnaik S."/>
            <person name="Patel N."/>
            <person name="Shah T.M."/>
            <person name="Hinsu A."/>
            <person name="Jena J.K."/>
        </authorList>
    </citation>
    <scope>NUCLEOTIDE SEQUENCE</scope>
    <source>
        <strain evidence="2">CIFAMagur01</strain>
        <tissue evidence="2">Testis</tissue>
    </source>
</reference>
<evidence type="ECO:0000313" key="2">
    <source>
        <dbReference type="EMBL" id="KAF5889469.1"/>
    </source>
</evidence>
<feature type="signal peptide" evidence="1">
    <location>
        <begin position="1"/>
        <end position="24"/>
    </location>
</feature>
<comment type="caution">
    <text evidence="2">The sequence shown here is derived from an EMBL/GenBank/DDBJ whole genome shotgun (WGS) entry which is preliminary data.</text>
</comment>
<feature type="chain" id="PRO_5035165481" evidence="1">
    <location>
        <begin position="25"/>
        <end position="213"/>
    </location>
</feature>
<keyword evidence="1" id="KW-0732">Signal</keyword>
<dbReference type="AlphaFoldDB" id="A0A8J4WR35"/>
<evidence type="ECO:0000313" key="3">
    <source>
        <dbReference type="Proteomes" id="UP000727407"/>
    </source>
</evidence>
<protein>
    <submittedName>
        <fullName evidence="2">Uncharacterized protein</fullName>
    </submittedName>
</protein>
<name>A0A8J4WR35_CLAMG</name>
<dbReference type="Gene3D" id="2.60.40.10">
    <property type="entry name" value="Immunoglobulins"/>
    <property type="match status" value="1"/>
</dbReference>
<dbReference type="Proteomes" id="UP000727407">
    <property type="component" value="Unassembled WGS sequence"/>
</dbReference>
<dbReference type="OrthoDB" id="8957731at2759"/>
<sequence length="213" mass="24210">METSRVALIALVCVVFSSQKRISGAEVEMRGRRGDDVGDDEVCYASLDIKNLEKKKIKRKRGAQQSDFSMYSENVTELDLGIYYCSIHEKEVRDEKGGVITGTDVYRYGNRSTRLSLLGVVFSSQKRISGAEVEMRVRRGDDVTLYSDCVWKNGLNPVWFRNCSDQHCSSVISATDIIRSDFPRYSFLWNPCNNAHDLLIKNVTESDLGLYYC</sequence>